<dbReference type="InterPro" id="IPR015946">
    <property type="entry name" value="KH_dom-like_a/b"/>
</dbReference>
<dbReference type="PANTHER" id="PTHR11760:SF19">
    <property type="entry name" value="SMALL RIBOSOMAL SUBUNIT PROTEIN US3C"/>
    <property type="match status" value="1"/>
</dbReference>
<dbReference type="Proteomes" id="UP000178092">
    <property type="component" value="Unassembled WGS sequence"/>
</dbReference>
<dbReference type="NCBIfam" id="TIGR01009">
    <property type="entry name" value="rpsC_bact"/>
    <property type="match status" value="1"/>
</dbReference>
<name>A0A1G2R522_9BACT</name>
<evidence type="ECO:0000256" key="4">
    <source>
        <dbReference type="ARBA" id="ARBA00022980"/>
    </source>
</evidence>
<feature type="domain" description="KH type-2" evidence="10">
    <location>
        <begin position="38"/>
        <end position="116"/>
    </location>
</feature>
<dbReference type="GO" id="GO:0003729">
    <property type="term" value="F:mRNA binding"/>
    <property type="evidence" value="ECO:0007669"/>
    <property type="project" value="UniProtKB-UniRule"/>
</dbReference>
<keyword evidence="4 8" id="KW-0689">Ribosomal protein</keyword>
<dbReference type="SUPFAM" id="SSF54814">
    <property type="entry name" value="Prokaryotic type KH domain (KH-domain type II)"/>
    <property type="match status" value="1"/>
</dbReference>
<dbReference type="Pfam" id="PF00189">
    <property type="entry name" value="Ribosomal_S3_C"/>
    <property type="match status" value="1"/>
</dbReference>
<dbReference type="InterPro" id="IPR036419">
    <property type="entry name" value="Ribosomal_S3_C_sf"/>
</dbReference>
<evidence type="ECO:0000256" key="7">
    <source>
        <dbReference type="ARBA" id="ARBA00035257"/>
    </source>
</evidence>
<comment type="function">
    <text evidence="6 8">Binds the lower part of the 30S subunit head. Binds mRNA in the 70S ribosome, positioning it for translation.</text>
</comment>
<dbReference type="Gene3D" id="3.30.300.20">
    <property type="match status" value="1"/>
</dbReference>
<proteinExistence type="inferred from homology"/>
<dbReference type="InterPro" id="IPR018280">
    <property type="entry name" value="Ribosomal_uS3_CS"/>
</dbReference>
<keyword evidence="2 8" id="KW-0699">rRNA-binding</keyword>
<evidence type="ECO:0000256" key="8">
    <source>
        <dbReference type="HAMAP-Rule" id="MF_01309"/>
    </source>
</evidence>
<dbReference type="CDD" id="cd02412">
    <property type="entry name" value="KH-II_30S_S3"/>
    <property type="match status" value="1"/>
</dbReference>
<dbReference type="Pfam" id="PF07650">
    <property type="entry name" value="KH_2"/>
    <property type="match status" value="1"/>
</dbReference>
<comment type="similarity">
    <text evidence="1 8 9">Belongs to the universal ribosomal protein uS3 family.</text>
</comment>
<dbReference type="PANTHER" id="PTHR11760">
    <property type="entry name" value="30S/40S RIBOSOMAL PROTEIN S3"/>
    <property type="match status" value="1"/>
</dbReference>
<gene>
    <name evidence="8" type="primary">rpsC</name>
    <name evidence="11" type="ORF">A3C04_04535</name>
</gene>
<keyword evidence="5 8" id="KW-0687">Ribonucleoprotein</keyword>
<dbReference type="PROSITE" id="PS00548">
    <property type="entry name" value="RIBOSOMAL_S3"/>
    <property type="match status" value="1"/>
</dbReference>
<dbReference type="InterPro" id="IPR005704">
    <property type="entry name" value="Ribosomal_uS3_bac-typ"/>
</dbReference>
<comment type="subunit">
    <text evidence="8">Part of the 30S ribosomal subunit. Forms a tight complex with proteins S10 and S14.</text>
</comment>
<dbReference type="HAMAP" id="MF_01309_B">
    <property type="entry name" value="Ribosomal_uS3_B"/>
    <property type="match status" value="1"/>
</dbReference>
<evidence type="ECO:0000313" key="11">
    <source>
        <dbReference type="EMBL" id="OHA67913.1"/>
    </source>
</evidence>
<evidence type="ECO:0000256" key="3">
    <source>
        <dbReference type="ARBA" id="ARBA00022884"/>
    </source>
</evidence>
<evidence type="ECO:0000256" key="2">
    <source>
        <dbReference type="ARBA" id="ARBA00022730"/>
    </source>
</evidence>
<dbReference type="PROSITE" id="PS50823">
    <property type="entry name" value="KH_TYPE_2"/>
    <property type="match status" value="1"/>
</dbReference>
<dbReference type="Gene3D" id="3.30.1140.32">
    <property type="entry name" value="Ribosomal protein S3, C-terminal domain"/>
    <property type="match status" value="1"/>
</dbReference>
<sequence length="219" mass="25225">MSHKVHPLSFRLHKMEDWRSRWFSKKNYAFLLREDFLIRQFIGKKLKDMGVEKVEIERSSGRVNVIISSARPGLIIGRGGAGIEELRKGLERKLFGPAGSVSKKKTQLKMEIREIKNPWESATLSAQWVVQQIERRMPFRRVLKQGIGKIMLNKGIQGAKIEISGRLDGAEIARREKLRVGRLPLQTIRADIDYAVEEAHTTYGVIGVKVWIYRGEKFE</sequence>
<keyword evidence="3 8" id="KW-0694">RNA-binding</keyword>
<evidence type="ECO:0000256" key="6">
    <source>
        <dbReference type="ARBA" id="ARBA00024998"/>
    </source>
</evidence>
<dbReference type="GO" id="GO:0003735">
    <property type="term" value="F:structural constituent of ribosome"/>
    <property type="evidence" value="ECO:0007669"/>
    <property type="project" value="InterPro"/>
</dbReference>
<dbReference type="GO" id="GO:0019843">
    <property type="term" value="F:rRNA binding"/>
    <property type="evidence" value="ECO:0007669"/>
    <property type="project" value="UniProtKB-UniRule"/>
</dbReference>
<dbReference type="SUPFAM" id="SSF54821">
    <property type="entry name" value="Ribosomal protein S3 C-terminal domain"/>
    <property type="match status" value="1"/>
</dbReference>
<dbReference type="GO" id="GO:0006412">
    <property type="term" value="P:translation"/>
    <property type="evidence" value="ECO:0007669"/>
    <property type="project" value="UniProtKB-UniRule"/>
</dbReference>
<dbReference type="InterPro" id="IPR057258">
    <property type="entry name" value="Ribosomal_uS3"/>
</dbReference>
<reference evidence="11 12" key="1">
    <citation type="journal article" date="2016" name="Nat. Commun.">
        <title>Thousands of microbial genomes shed light on interconnected biogeochemical processes in an aquifer system.</title>
        <authorList>
            <person name="Anantharaman K."/>
            <person name="Brown C.T."/>
            <person name="Hug L.A."/>
            <person name="Sharon I."/>
            <person name="Castelle C.J."/>
            <person name="Probst A.J."/>
            <person name="Thomas B.C."/>
            <person name="Singh A."/>
            <person name="Wilkins M.J."/>
            <person name="Karaoz U."/>
            <person name="Brodie E.L."/>
            <person name="Williams K.H."/>
            <person name="Hubbard S.S."/>
            <person name="Banfield J.F."/>
        </authorList>
    </citation>
    <scope>NUCLEOTIDE SEQUENCE [LARGE SCALE GENOMIC DNA]</scope>
</reference>
<evidence type="ECO:0000256" key="5">
    <source>
        <dbReference type="ARBA" id="ARBA00023274"/>
    </source>
</evidence>
<evidence type="ECO:0000256" key="9">
    <source>
        <dbReference type="RuleBase" id="RU003624"/>
    </source>
</evidence>
<dbReference type="AlphaFoldDB" id="A0A1G2R522"/>
<organism evidence="11 12">
    <name type="scientific">Candidatus Wildermuthbacteria bacterium RIFCSPHIGHO2_02_FULL_45_25</name>
    <dbReference type="NCBI Taxonomy" id="1802450"/>
    <lineage>
        <taxon>Bacteria</taxon>
        <taxon>Candidatus Wildermuthiibacteriota</taxon>
    </lineage>
</organism>
<evidence type="ECO:0000259" key="10">
    <source>
        <dbReference type="PROSITE" id="PS50823"/>
    </source>
</evidence>
<accession>A0A1G2R522</accession>
<dbReference type="GO" id="GO:0022627">
    <property type="term" value="C:cytosolic small ribosomal subunit"/>
    <property type="evidence" value="ECO:0007669"/>
    <property type="project" value="TreeGrafter"/>
</dbReference>
<dbReference type="InterPro" id="IPR004044">
    <property type="entry name" value="KH_dom_type_2"/>
</dbReference>
<dbReference type="FunFam" id="3.30.300.20:FF:000001">
    <property type="entry name" value="30S ribosomal protein S3"/>
    <property type="match status" value="1"/>
</dbReference>
<dbReference type="EMBL" id="MHTV01000001">
    <property type="protein sequence ID" value="OHA67913.1"/>
    <property type="molecule type" value="Genomic_DNA"/>
</dbReference>
<comment type="caution">
    <text evidence="11">The sequence shown here is derived from an EMBL/GenBank/DDBJ whole genome shotgun (WGS) entry which is preliminary data.</text>
</comment>
<evidence type="ECO:0000256" key="1">
    <source>
        <dbReference type="ARBA" id="ARBA00010761"/>
    </source>
</evidence>
<dbReference type="InterPro" id="IPR001351">
    <property type="entry name" value="Ribosomal_uS3_C"/>
</dbReference>
<protein>
    <recommendedName>
        <fullName evidence="7 8">Small ribosomal subunit protein uS3</fullName>
    </recommendedName>
</protein>
<dbReference type="InterPro" id="IPR009019">
    <property type="entry name" value="KH_sf_prok-type"/>
</dbReference>
<evidence type="ECO:0000313" key="12">
    <source>
        <dbReference type="Proteomes" id="UP000178092"/>
    </source>
</evidence>